<dbReference type="PIR" id="T26058">
    <property type="entry name" value="T26058"/>
</dbReference>
<dbReference type="STRING" id="6239.W01D2.4.1"/>
<feature type="transmembrane region" description="Helical" evidence="1">
    <location>
        <begin position="38"/>
        <end position="63"/>
    </location>
</feature>
<dbReference type="InterPro" id="IPR019425">
    <property type="entry name" value="7TM_GPCR_serpentine_rcpt_Srt"/>
</dbReference>
<feature type="transmembrane region" description="Helical" evidence="1">
    <location>
        <begin position="152"/>
        <end position="171"/>
    </location>
</feature>
<dbReference type="AGR" id="WB:WBGene00012181"/>
<dbReference type="Proteomes" id="UP000001940">
    <property type="component" value="Chromosome II"/>
</dbReference>
<keyword evidence="3" id="KW-1185">Reference proteome</keyword>
<evidence type="ECO:0000256" key="1">
    <source>
        <dbReference type="SAM" id="Phobius"/>
    </source>
</evidence>
<evidence type="ECO:0000313" key="3">
    <source>
        <dbReference type="Proteomes" id="UP000001940"/>
    </source>
</evidence>
<dbReference type="GeneID" id="189093"/>
<dbReference type="AlphaFoldDB" id="Q9XU64"/>
<dbReference type="UCSC" id="W01D2.4">
    <property type="organism name" value="c. elegans"/>
</dbReference>
<gene>
    <name evidence="2 4" type="primary">srt-11</name>
    <name evidence="2" type="ORF">CELE_W01D2.4</name>
    <name evidence="4" type="ORF">W01D2.4</name>
</gene>
<keyword evidence="2" id="KW-0675">Receptor</keyword>
<dbReference type="PANTHER" id="PTHR23021:SF23">
    <property type="entry name" value="G_PROTEIN_RECEP_F1_2 DOMAIN-CONTAINING PROTEIN-RELATED"/>
    <property type="match status" value="1"/>
</dbReference>
<dbReference type="KEGG" id="cel:CELE_W01D2.4"/>
<dbReference type="SUPFAM" id="SSF81321">
    <property type="entry name" value="Family A G protein-coupled receptor-like"/>
    <property type="match status" value="1"/>
</dbReference>
<protein>
    <submittedName>
        <fullName evidence="2">Serpentine Receptor, class T</fullName>
    </submittedName>
</protein>
<dbReference type="OMA" id="CWFFDPL"/>
<dbReference type="Pfam" id="PF10321">
    <property type="entry name" value="7TM_GPCR_Srt"/>
    <property type="match status" value="1"/>
</dbReference>
<feature type="transmembrane region" description="Helical" evidence="1">
    <location>
        <begin position="242"/>
        <end position="260"/>
    </location>
</feature>
<dbReference type="EMBL" id="BX284602">
    <property type="protein sequence ID" value="CAB05638.2"/>
    <property type="molecule type" value="Genomic_DNA"/>
</dbReference>
<evidence type="ECO:0000313" key="4">
    <source>
        <dbReference type="WormBase" id="W01D2.4"/>
    </source>
</evidence>
<dbReference type="PhylomeDB" id="Q9XU64"/>
<evidence type="ECO:0000313" key="2">
    <source>
        <dbReference type="EMBL" id="CAB05638.2"/>
    </source>
</evidence>
<feature type="transmembrane region" description="Helical" evidence="1">
    <location>
        <begin position="203"/>
        <end position="221"/>
    </location>
</feature>
<dbReference type="RefSeq" id="NP_497070.2">
    <property type="nucleotide sequence ID" value="NM_064669.3"/>
</dbReference>
<dbReference type="PaxDb" id="6239-W01D2.4"/>
<dbReference type="OrthoDB" id="5818347at2759"/>
<keyword evidence="1" id="KW-1133">Transmembrane helix</keyword>
<feature type="transmembrane region" description="Helical" evidence="1">
    <location>
        <begin position="70"/>
        <end position="95"/>
    </location>
</feature>
<proteinExistence type="predicted"/>
<dbReference type="WormBase" id="W01D2.4">
    <property type="protein sequence ID" value="CE37852"/>
    <property type="gene ID" value="WBGene00012181"/>
    <property type="gene designation" value="srt-11"/>
</dbReference>
<organism evidence="2 3">
    <name type="scientific">Caenorhabditis elegans</name>
    <dbReference type="NCBI Taxonomy" id="6239"/>
    <lineage>
        <taxon>Eukaryota</taxon>
        <taxon>Metazoa</taxon>
        <taxon>Ecdysozoa</taxon>
        <taxon>Nematoda</taxon>
        <taxon>Chromadorea</taxon>
        <taxon>Rhabditida</taxon>
        <taxon>Rhabditina</taxon>
        <taxon>Rhabditomorpha</taxon>
        <taxon>Rhabditoidea</taxon>
        <taxon>Rhabditidae</taxon>
        <taxon>Peloderinae</taxon>
        <taxon>Caenorhabditis</taxon>
    </lineage>
</organism>
<reference evidence="2 3" key="1">
    <citation type="journal article" date="1998" name="Science">
        <title>Genome sequence of the nematode C. elegans: a platform for investigating biology.</title>
        <authorList>
            <consortium name="The C. elegans sequencing consortium"/>
            <person name="Sulson J.E."/>
            <person name="Waterston R."/>
        </authorList>
    </citation>
    <scope>NUCLEOTIDE SEQUENCE [LARGE SCALE GENOMIC DNA]</scope>
    <source>
        <strain evidence="2 3">Bristol N2</strain>
    </source>
</reference>
<sequence length="353" mass="40056">MFTLNMSLFYVVSNKFILWQEVYECPIERRNSRFERPLLGSFFLAFGVLFIILYIPCLIVIIGKKSRAPVYLLMLALAIFDILSLIVDSICTGIFDILGISFCNYPLPIFILGAIGGGSWMAGSLACILLAIERCAEINQQFPLEFLFRKSVFPVVAFLLLSYTIYAFFFTKALVFSAEASCWFFDPMIGKDASLYHSYPHSINNFAVGICTIILYLYLSYRLIFKFGYSTSMWLYKTKRQIIFQAISLCIFHATAAFIYEYMQFFAPTPLLIIISQFVWQWSSGAICLAYLVFNRTIRNLVVKMILPKKIRLKYGLYIGVDEHIAFEGAVGNTGAAVVNAAGAAIKLDNFIN</sequence>
<dbReference type="InParanoid" id="Q9XU64"/>
<dbReference type="SMR" id="Q9XU64"/>
<feature type="transmembrane region" description="Helical" evidence="1">
    <location>
        <begin position="107"/>
        <end position="132"/>
    </location>
</feature>
<keyword evidence="1" id="KW-0812">Transmembrane</keyword>
<dbReference type="CTD" id="189093"/>
<name>Q9XU64_CAEEL</name>
<dbReference type="eggNOG" id="ENOG502TFTR">
    <property type="taxonomic scope" value="Eukaryota"/>
</dbReference>
<dbReference type="HOGENOM" id="CLU_053041_0_0_1"/>
<feature type="transmembrane region" description="Helical" evidence="1">
    <location>
        <begin position="272"/>
        <end position="294"/>
    </location>
</feature>
<keyword evidence="1" id="KW-0472">Membrane</keyword>
<dbReference type="PANTHER" id="PTHR23021">
    <property type="entry name" value="SERPENTINE RECEPTOR, CLASS T"/>
    <property type="match status" value="1"/>
</dbReference>
<accession>Q9XU64</accession>